<feature type="compositionally biased region" description="Low complexity" evidence="1">
    <location>
        <begin position="75"/>
        <end position="87"/>
    </location>
</feature>
<sequence length="444" mass="44429">MSNQSPSHSRSPSSSTNLSQPPSHPHPTFIEIPAPPSGTVTPSDMGPSTPNSTTTSLSGLSTIAMKDGHRGTNPSTGATATGSSSSTRRGLIHFGLPATSSSALDGSATLDALRADRISRLAGLERVGVAPPHPNSGVTSSYHGPSSSTVSNYSPSTATGADARGVGGNAAGGAGAGIGFSHFDPWGNPTPSMQKERSTVGSASATGSVGARTTTWMSASQDGDSVSVSDNDNYNYNDMICTCPDAEELADSQRMGVGMPQDSETANMLPPGGIWDGRVAGSGSRRQHQQHDDLQSDVGVDDDDEQIEENDDQASLVGFGEGANSTVSGPISTLAALARSNRAAQAAQAGIGAGAGSTRPGSTSNSTSLPMHPGAPLAYPQFQQQGQVQHAPSASQSIVASDTSVGALSPTGNTAAAPGAIPPSPLSSSSNVVGGNGNNGVGRE</sequence>
<protein>
    <submittedName>
        <fullName evidence="2">Uncharacterized protein</fullName>
    </submittedName>
</protein>
<evidence type="ECO:0000313" key="3">
    <source>
        <dbReference type="Proteomes" id="UP000242877"/>
    </source>
</evidence>
<feature type="compositionally biased region" description="Acidic residues" evidence="1">
    <location>
        <begin position="299"/>
        <end position="312"/>
    </location>
</feature>
<name>A0A168B1K3_9EURO</name>
<gene>
    <name evidence="2" type="ORF">AAP_01966</name>
</gene>
<feature type="compositionally biased region" description="Low complexity" evidence="1">
    <location>
        <begin position="1"/>
        <end position="21"/>
    </location>
</feature>
<dbReference type="AlphaFoldDB" id="A0A168B1K3"/>
<feature type="compositionally biased region" description="Low complexity" evidence="1">
    <location>
        <begin position="145"/>
        <end position="156"/>
    </location>
</feature>
<feature type="region of interest" description="Disordered" evidence="1">
    <location>
        <begin position="339"/>
        <end position="444"/>
    </location>
</feature>
<feature type="compositionally biased region" description="Low complexity" evidence="1">
    <location>
        <begin position="46"/>
        <end position="62"/>
    </location>
</feature>
<proteinExistence type="predicted"/>
<feature type="region of interest" description="Disordered" evidence="1">
    <location>
        <begin position="127"/>
        <end position="156"/>
    </location>
</feature>
<evidence type="ECO:0000313" key="2">
    <source>
        <dbReference type="EMBL" id="KZZ94666.1"/>
    </source>
</evidence>
<feature type="compositionally biased region" description="Gly residues" evidence="1">
    <location>
        <begin position="434"/>
        <end position="444"/>
    </location>
</feature>
<dbReference type="VEuPathDB" id="FungiDB:AAP_01966"/>
<dbReference type="Proteomes" id="UP000242877">
    <property type="component" value="Unassembled WGS sequence"/>
</dbReference>
<feature type="compositionally biased region" description="Low complexity" evidence="1">
    <location>
        <begin position="339"/>
        <end position="350"/>
    </location>
</feature>
<evidence type="ECO:0000256" key="1">
    <source>
        <dbReference type="SAM" id="MobiDB-lite"/>
    </source>
</evidence>
<keyword evidence="3" id="KW-1185">Reference proteome</keyword>
<reference evidence="2 3" key="1">
    <citation type="journal article" date="2016" name="Genome Biol. Evol.">
        <title>Divergent and convergent evolution of fungal pathogenicity.</title>
        <authorList>
            <person name="Shang Y."/>
            <person name="Xiao G."/>
            <person name="Zheng P."/>
            <person name="Cen K."/>
            <person name="Zhan S."/>
            <person name="Wang C."/>
        </authorList>
    </citation>
    <scope>NUCLEOTIDE SEQUENCE [LARGE SCALE GENOMIC DNA]</scope>
    <source>
        <strain evidence="2 3">ARSEF 7405</strain>
    </source>
</reference>
<feature type="compositionally biased region" description="Polar residues" evidence="1">
    <location>
        <begin position="359"/>
        <end position="369"/>
    </location>
</feature>
<feature type="region of interest" description="Disordered" evidence="1">
    <location>
        <begin position="1"/>
        <end position="90"/>
    </location>
</feature>
<feature type="compositionally biased region" description="Polar residues" evidence="1">
    <location>
        <begin position="381"/>
        <end position="414"/>
    </location>
</feature>
<comment type="caution">
    <text evidence="2">The sequence shown here is derived from an EMBL/GenBank/DDBJ whole genome shotgun (WGS) entry which is preliminary data.</text>
</comment>
<accession>A0A168B1K3</accession>
<dbReference type="EMBL" id="AZGZ01000006">
    <property type="protein sequence ID" value="KZZ94666.1"/>
    <property type="molecule type" value="Genomic_DNA"/>
</dbReference>
<dbReference type="OrthoDB" id="5315820at2759"/>
<organism evidence="2 3">
    <name type="scientific">Ascosphaera apis ARSEF 7405</name>
    <dbReference type="NCBI Taxonomy" id="392613"/>
    <lineage>
        <taxon>Eukaryota</taxon>
        <taxon>Fungi</taxon>
        <taxon>Dikarya</taxon>
        <taxon>Ascomycota</taxon>
        <taxon>Pezizomycotina</taxon>
        <taxon>Eurotiomycetes</taxon>
        <taxon>Eurotiomycetidae</taxon>
        <taxon>Onygenales</taxon>
        <taxon>Ascosphaeraceae</taxon>
        <taxon>Ascosphaera</taxon>
    </lineage>
</organism>
<feature type="region of interest" description="Disordered" evidence="1">
    <location>
        <begin position="259"/>
        <end position="325"/>
    </location>
</feature>